<dbReference type="InterPro" id="IPR051619">
    <property type="entry name" value="TypeII_TA_RNase_PINc/VapC"/>
</dbReference>
<reference evidence="7 8" key="1">
    <citation type="submission" date="2017-03" db="EMBL/GenBank/DDBJ databases">
        <title>Lifting the veil on microbial sulfur biogeochemistry in mining wastewaters.</title>
        <authorList>
            <person name="Kantor R.S."/>
            <person name="Colenbrander Nelson T."/>
            <person name="Marshall S."/>
            <person name="Bennett D."/>
            <person name="Apte S."/>
            <person name="Camacho D."/>
            <person name="Thomas B.C."/>
            <person name="Warren L.A."/>
            <person name="Banfield J.F."/>
        </authorList>
    </citation>
    <scope>NUCLEOTIDE SEQUENCE [LARGE SCALE GENOMIC DNA]</scope>
    <source>
        <strain evidence="7">32-69-9</strain>
    </source>
</reference>
<dbReference type="Proteomes" id="UP000215595">
    <property type="component" value="Unassembled WGS sequence"/>
</dbReference>
<sequence>MRVYLDASALVSMISGEPTAGAVLSQIRLGDAPPLISDFATAESSAALAKLGRTGAFPVARLRELYSDLDRWALTAAEEVAIVSSDIAAANALVRRPEVSLRAPDAIHIAAAHRLGATLLTLDRGMARAAAALGVPYLNPAEADAPGEPKD</sequence>
<keyword evidence="2 5" id="KW-0540">Nuclease</keyword>
<dbReference type="Gene3D" id="3.40.50.1010">
    <property type="entry name" value="5'-nuclease"/>
    <property type="match status" value="1"/>
</dbReference>
<keyword evidence="5" id="KW-0460">Magnesium</keyword>
<dbReference type="EC" id="3.1.-.-" evidence="5"/>
<organism evidence="7 8">
    <name type="scientific">Brevundimonas subvibrioides</name>
    <dbReference type="NCBI Taxonomy" id="74313"/>
    <lineage>
        <taxon>Bacteria</taxon>
        <taxon>Pseudomonadati</taxon>
        <taxon>Pseudomonadota</taxon>
        <taxon>Alphaproteobacteria</taxon>
        <taxon>Caulobacterales</taxon>
        <taxon>Caulobacteraceae</taxon>
        <taxon>Brevundimonas</taxon>
    </lineage>
</organism>
<proteinExistence type="inferred from homology"/>
<comment type="cofactor">
    <cofactor evidence="5">
        <name>Mg(2+)</name>
        <dbReference type="ChEBI" id="CHEBI:18420"/>
    </cofactor>
</comment>
<comment type="function">
    <text evidence="5">Toxic component of a toxin-antitoxin (TA) system. An RNase.</text>
</comment>
<evidence type="ECO:0000256" key="4">
    <source>
        <dbReference type="ARBA" id="ARBA00022801"/>
    </source>
</evidence>
<dbReference type="AlphaFoldDB" id="A0A258FBN2"/>
<dbReference type="GO" id="GO:0000287">
    <property type="term" value="F:magnesium ion binding"/>
    <property type="evidence" value="ECO:0007669"/>
    <property type="project" value="UniProtKB-UniRule"/>
</dbReference>
<feature type="binding site" evidence="5">
    <location>
        <position position="6"/>
    </location>
    <ligand>
        <name>Mg(2+)</name>
        <dbReference type="ChEBI" id="CHEBI:18420"/>
    </ligand>
</feature>
<comment type="caution">
    <text evidence="7">The sequence shown here is derived from an EMBL/GenBank/DDBJ whole genome shotgun (WGS) entry which is preliminary data.</text>
</comment>
<evidence type="ECO:0000313" key="8">
    <source>
        <dbReference type="Proteomes" id="UP000215595"/>
    </source>
</evidence>
<accession>A0A258FBN2</accession>
<evidence type="ECO:0000313" key="7">
    <source>
        <dbReference type="EMBL" id="OYX29539.1"/>
    </source>
</evidence>
<evidence type="ECO:0000256" key="3">
    <source>
        <dbReference type="ARBA" id="ARBA00022723"/>
    </source>
</evidence>
<dbReference type="CDD" id="cd09874">
    <property type="entry name" value="PIN_MT3492-like"/>
    <property type="match status" value="1"/>
</dbReference>
<evidence type="ECO:0000259" key="6">
    <source>
        <dbReference type="Pfam" id="PF01850"/>
    </source>
</evidence>
<comment type="similarity">
    <text evidence="5">Belongs to the PINc/VapC protein family.</text>
</comment>
<gene>
    <name evidence="5" type="primary">vapC</name>
    <name evidence="7" type="ORF">B7Z01_15575</name>
</gene>
<dbReference type="InterPro" id="IPR029060">
    <property type="entry name" value="PIN-like_dom_sf"/>
</dbReference>
<dbReference type="Pfam" id="PF01850">
    <property type="entry name" value="PIN"/>
    <property type="match status" value="1"/>
</dbReference>
<dbReference type="InterPro" id="IPR022907">
    <property type="entry name" value="VapC_family"/>
</dbReference>
<evidence type="ECO:0000256" key="2">
    <source>
        <dbReference type="ARBA" id="ARBA00022722"/>
    </source>
</evidence>
<keyword evidence="5" id="KW-0800">Toxin</keyword>
<dbReference type="PANTHER" id="PTHR35901">
    <property type="entry name" value="RIBONUCLEASE VAPC3"/>
    <property type="match status" value="1"/>
</dbReference>
<keyword evidence="3 5" id="KW-0479">Metal-binding</keyword>
<dbReference type="HAMAP" id="MF_00265">
    <property type="entry name" value="VapC_Nob1"/>
    <property type="match status" value="1"/>
</dbReference>
<feature type="binding site" evidence="5">
    <location>
        <position position="105"/>
    </location>
    <ligand>
        <name>Mg(2+)</name>
        <dbReference type="ChEBI" id="CHEBI:18420"/>
    </ligand>
</feature>
<feature type="domain" description="PIN" evidence="6">
    <location>
        <begin position="3"/>
        <end position="130"/>
    </location>
</feature>
<dbReference type="GO" id="GO:0004540">
    <property type="term" value="F:RNA nuclease activity"/>
    <property type="evidence" value="ECO:0007669"/>
    <property type="project" value="InterPro"/>
</dbReference>
<evidence type="ECO:0000256" key="5">
    <source>
        <dbReference type="HAMAP-Rule" id="MF_00265"/>
    </source>
</evidence>
<name>A0A258FBN2_9CAUL</name>
<evidence type="ECO:0000256" key="1">
    <source>
        <dbReference type="ARBA" id="ARBA00022649"/>
    </source>
</evidence>
<dbReference type="PANTHER" id="PTHR35901:SF1">
    <property type="entry name" value="EXONUCLEASE VAPC9"/>
    <property type="match status" value="1"/>
</dbReference>
<dbReference type="EMBL" id="NCEB01000064">
    <property type="protein sequence ID" value="OYX29539.1"/>
    <property type="molecule type" value="Genomic_DNA"/>
</dbReference>
<dbReference type="GO" id="GO:0090729">
    <property type="term" value="F:toxin activity"/>
    <property type="evidence" value="ECO:0007669"/>
    <property type="project" value="UniProtKB-KW"/>
</dbReference>
<keyword evidence="1 5" id="KW-1277">Toxin-antitoxin system</keyword>
<dbReference type="InterPro" id="IPR002716">
    <property type="entry name" value="PIN_dom"/>
</dbReference>
<dbReference type="GO" id="GO:0016787">
    <property type="term" value="F:hydrolase activity"/>
    <property type="evidence" value="ECO:0007669"/>
    <property type="project" value="UniProtKB-KW"/>
</dbReference>
<dbReference type="SUPFAM" id="SSF88723">
    <property type="entry name" value="PIN domain-like"/>
    <property type="match status" value="1"/>
</dbReference>
<protein>
    <recommendedName>
        <fullName evidence="5">Ribonuclease VapC</fullName>
        <shortName evidence="5">RNase VapC</shortName>
        <ecNumber evidence="5">3.1.-.-</ecNumber>
    </recommendedName>
    <alternativeName>
        <fullName evidence="5">Toxin VapC</fullName>
    </alternativeName>
</protein>
<keyword evidence="4 5" id="KW-0378">Hydrolase</keyword>